<name>V9IC51_APICE</name>
<dbReference type="EMBL" id="JR039346">
    <property type="protein sequence ID" value="AEY58650.1"/>
    <property type="molecule type" value="mRNA"/>
</dbReference>
<reference evidence="1" key="1">
    <citation type="submission" date="2011-11" db="EMBL/GenBank/DDBJ databases">
        <title>Decoding the brain transcriptome of the Eastern honeybee (Apis cerana) based on pyrosequencing.</title>
        <authorList>
            <person name="Sun L."/>
            <person name="Zheng H."/>
            <person name="Wang Y."/>
            <person name="Xie X."/>
            <person name="Zhu Y."/>
            <person name="Gu W."/>
            <person name="Wang S."/>
        </authorList>
    </citation>
    <scope>NUCLEOTIDE SEQUENCE</scope>
    <source>
        <tissue evidence="1">Brain</tissue>
    </source>
</reference>
<protein>
    <submittedName>
        <fullName evidence="1">Uncharacterized protein</fullName>
    </submittedName>
</protein>
<sequence length="362" mass="42862">MDKRNKVDLILTCNNPISMSKKYVNQEYTISHFNDIKSCENIFLWLDKFNNLMCSSVGHRSYELLKHLLFLYTQNILSNINTYCEKVLDMTKLKNHLSTTLTFFHLYWNDIKEHVNDYNSYLNEMSILLGIYIDIELKTFTHTMDSSKIASKLLSALWIYLSNSEKHIFRVLLKLKFVTKKYSKIFDFIFMKSFTSFKKSVESLTDIEYVRYLLVLKIWKKMKETIEEKKEVNKIALTILGPCIPKMRDELLKIICKVPTEFENGTLTLLQPNVFNLKTACNNFLIFEEAMFIESKDNFITQNSDLYLQDLYSVQKSFINCELIKNDTENNHAFKDGIKIIKIIMNFSHQETNLKIIKRYQN</sequence>
<accession>V9IC51</accession>
<dbReference type="AlphaFoldDB" id="V9IC51"/>
<proteinExistence type="evidence at transcript level"/>
<gene>
    <name evidence="1" type="ORF">ACCB01256.1</name>
</gene>
<evidence type="ECO:0000313" key="1">
    <source>
        <dbReference type="EMBL" id="AEY58650.1"/>
    </source>
</evidence>
<organism evidence="1">
    <name type="scientific">Apis cerana</name>
    <name type="common">Indian honeybee</name>
    <dbReference type="NCBI Taxonomy" id="7461"/>
    <lineage>
        <taxon>Eukaryota</taxon>
        <taxon>Metazoa</taxon>
        <taxon>Ecdysozoa</taxon>
        <taxon>Arthropoda</taxon>
        <taxon>Hexapoda</taxon>
        <taxon>Insecta</taxon>
        <taxon>Pterygota</taxon>
        <taxon>Neoptera</taxon>
        <taxon>Endopterygota</taxon>
        <taxon>Hymenoptera</taxon>
        <taxon>Apocrita</taxon>
        <taxon>Aculeata</taxon>
        <taxon>Apoidea</taxon>
        <taxon>Anthophila</taxon>
        <taxon>Apidae</taxon>
        <taxon>Apis</taxon>
    </lineage>
</organism>